<dbReference type="Pfam" id="PF04264">
    <property type="entry name" value="YceI"/>
    <property type="match status" value="1"/>
</dbReference>
<dbReference type="SUPFAM" id="SSF101874">
    <property type="entry name" value="YceI-like"/>
    <property type="match status" value="1"/>
</dbReference>
<comment type="caution">
    <text evidence="2">The sequence shown here is derived from an EMBL/GenBank/DDBJ whole genome shotgun (WGS) entry which is preliminary data.</text>
</comment>
<evidence type="ECO:0000313" key="3">
    <source>
        <dbReference type="Proteomes" id="UP000628448"/>
    </source>
</evidence>
<dbReference type="InterPro" id="IPR036761">
    <property type="entry name" value="TTHA0802/YceI-like_sf"/>
</dbReference>
<evidence type="ECO:0000259" key="1">
    <source>
        <dbReference type="Pfam" id="PF04264"/>
    </source>
</evidence>
<name>A0A931E5Y1_9BACT</name>
<dbReference type="InterPro" id="IPR007372">
    <property type="entry name" value="Lipid/polyisoprenoid-bd_YceI"/>
</dbReference>
<feature type="domain" description="Lipid/polyisoprenoid-binding YceI-like" evidence="1">
    <location>
        <begin position="52"/>
        <end position="184"/>
    </location>
</feature>
<accession>A0A931E5Y1</accession>
<reference evidence="2" key="1">
    <citation type="submission" date="2020-11" db="EMBL/GenBank/DDBJ databases">
        <title>Bacterial whole genome sequence for Panacibacter sp. DH6.</title>
        <authorList>
            <person name="Le V."/>
            <person name="Ko S."/>
            <person name="Ahn C.-Y."/>
            <person name="Oh H.-M."/>
        </authorList>
    </citation>
    <scope>NUCLEOTIDE SEQUENCE</scope>
    <source>
        <strain evidence="2">DH6</strain>
    </source>
</reference>
<organism evidence="2 3">
    <name type="scientific">Panacibacter microcysteis</name>
    <dbReference type="NCBI Taxonomy" id="2793269"/>
    <lineage>
        <taxon>Bacteria</taxon>
        <taxon>Pseudomonadati</taxon>
        <taxon>Bacteroidota</taxon>
        <taxon>Chitinophagia</taxon>
        <taxon>Chitinophagales</taxon>
        <taxon>Chitinophagaceae</taxon>
        <taxon>Panacibacter</taxon>
    </lineage>
</organism>
<gene>
    <name evidence="2" type="ORF">I5907_05220</name>
</gene>
<dbReference type="Proteomes" id="UP000628448">
    <property type="component" value="Unassembled WGS sequence"/>
</dbReference>
<evidence type="ECO:0000313" key="2">
    <source>
        <dbReference type="EMBL" id="MBG9375623.1"/>
    </source>
</evidence>
<dbReference type="AlphaFoldDB" id="A0A931E5Y1"/>
<sequence length="188" mass="20584">MPGVTKQCLAVCVGIFLVLCPFVSGAQSIYQTVNGKISFSSEAPLELIKASSGGLIGLLDNDKRTFSFKISIRSFDGFNSPLQKEHFNENYMESDKFPEASFKGKIIEETDLGADGTYEIRAKGSLTIHGVVQERIIKTTVTVKDKKIIVSGSFTVLLSDHSIPVPIVVYKKLANEIKVEVNAVLEPR</sequence>
<proteinExistence type="predicted"/>
<protein>
    <submittedName>
        <fullName evidence="2">YceI family protein</fullName>
    </submittedName>
</protein>
<keyword evidence="3" id="KW-1185">Reference proteome</keyword>
<dbReference type="Gene3D" id="2.40.128.110">
    <property type="entry name" value="Lipid/polyisoprenoid-binding, YceI-like"/>
    <property type="match status" value="1"/>
</dbReference>
<dbReference type="EMBL" id="JADWYR010000001">
    <property type="protein sequence ID" value="MBG9375623.1"/>
    <property type="molecule type" value="Genomic_DNA"/>
</dbReference>